<accession>A0ABQ5SIY2</accession>
<feature type="region of interest" description="Disordered" evidence="1">
    <location>
        <begin position="113"/>
        <end position="140"/>
    </location>
</feature>
<keyword evidence="3" id="KW-1185">Reference proteome</keyword>
<comment type="caution">
    <text evidence="2">The sequence shown here is derived from an EMBL/GenBank/DDBJ whole genome shotgun (WGS) entry which is preliminary data.</text>
</comment>
<protein>
    <submittedName>
        <fullName evidence="2">Uncharacterized protein</fullName>
    </submittedName>
</protein>
<evidence type="ECO:0000313" key="3">
    <source>
        <dbReference type="Proteomes" id="UP001165090"/>
    </source>
</evidence>
<evidence type="ECO:0000313" key="2">
    <source>
        <dbReference type="EMBL" id="GLI69394.1"/>
    </source>
</evidence>
<reference evidence="2 3" key="1">
    <citation type="journal article" date="2023" name="IScience">
        <title>Expanded male sex-determining region conserved during the evolution of homothallism in the green alga Volvox.</title>
        <authorList>
            <person name="Yamamoto K."/>
            <person name="Matsuzaki R."/>
            <person name="Mahakham W."/>
            <person name="Heman W."/>
            <person name="Sekimoto H."/>
            <person name="Kawachi M."/>
            <person name="Minakuchi Y."/>
            <person name="Toyoda A."/>
            <person name="Nozaki H."/>
        </authorList>
    </citation>
    <scope>NUCLEOTIDE SEQUENCE [LARGE SCALE GENOMIC DNA]</scope>
    <source>
        <strain evidence="2 3">NIES-4468</strain>
    </source>
</reference>
<feature type="compositionally biased region" description="Gly residues" evidence="1">
    <location>
        <begin position="130"/>
        <end position="140"/>
    </location>
</feature>
<sequence length="272" mass="28596">MMGKQRFKGDLKFFVSFDAPPDRVPPQASDVLSSLPGLAAVKAAVISGLQSRGECVSGAPTTPLTALADRIMTVADGDDGGAGGGGDGNSVVTRITELAMAMAALIVGSRGAATTLPSQQPPGDDEDENGGGGGDRGAGGSAAVAGMMARMCGFGGFCGVPWVLGALRAVHPSRRRIRTVHRDLPGWSSHARNHPVLTTHGSPHVHEWFYLQCWCPWCWPTASGNVRVFEATFRILRCISLPAFACPQVKRGPWCRVIGHMTLARIIAATVR</sequence>
<dbReference type="Proteomes" id="UP001165090">
    <property type="component" value="Unassembled WGS sequence"/>
</dbReference>
<gene>
    <name evidence="2" type="ORF">VaNZ11_013996</name>
</gene>
<proteinExistence type="predicted"/>
<name>A0ABQ5SIY2_9CHLO</name>
<organism evidence="2 3">
    <name type="scientific">Volvox africanus</name>
    <dbReference type="NCBI Taxonomy" id="51714"/>
    <lineage>
        <taxon>Eukaryota</taxon>
        <taxon>Viridiplantae</taxon>
        <taxon>Chlorophyta</taxon>
        <taxon>core chlorophytes</taxon>
        <taxon>Chlorophyceae</taxon>
        <taxon>CS clade</taxon>
        <taxon>Chlamydomonadales</taxon>
        <taxon>Volvocaceae</taxon>
        <taxon>Volvox</taxon>
    </lineage>
</organism>
<evidence type="ECO:0000256" key="1">
    <source>
        <dbReference type="SAM" id="MobiDB-lite"/>
    </source>
</evidence>
<dbReference type="EMBL" id="BSDZ01000086">
    <property type="protein sequence ID" value="GLI69394.1"/>
    <property type="molecule type" value="Genomic_DNA"/>
</dbReference>